<dbReference type="Gene3D" id="2.30.30.100">
    <property type="match status" value="1"/>
</dbReference>
<dbReference type="FunFam" id="2.30.30.100:FF:000027">
    <property type="entry name" value="U6 snRNA-associated Sm-like protein LSm8"/>
    <property type="match status" value="1"/>
</dbReference>
<dbReference type="STRING" id="1093900.A0A507B104"/>
<name>A0A507B104_9PEZI</name>
<evidence type="ECO:0000256" key="4">
    <source>
        <dbReference type="ARBA" id="ARBA00022728"/>
    </source>
</evidence>
<keyword evidence="5 9" id="KW-0694">RNA-binding</keyword>
<keyword evidence="4 9" id="KW-0747">Spliceosome</keyword>
<feature type="domain" description="Sm" evidence="10">
    <location>
        <begin position="2"/>
        <end position="88"/>
    </location>
</feature>
<evidence type="ECO:0000259" key="10">
    <source>
        <dbReference type="SMART" id="SM00651"/>
    </source>
</evidence>
<organism evidence="11 12">
    <name type="scientific">Thyridium curvatum</name>
    <dbReference type="NCBI Taxonomy" id="1093900"/>
    <lineage>
        <taxon>Eukaryota</taxon>
        <taxon>Fungi</taxon>
        <taxon>Dikarya</taxon>
        <taxon>Ascomycota</taxon>
        <taxon>Pezizomycotina</taxon>
        <taxon>Sordariomycetes</taxon>
        <taxon>Sordariomycetidae</taxon>
        <taxon>Thyridiales</taxon>
        <taxon>Thyridiaceae</taxon>
        <taxon>Thyridium</taxon>
    </lineage>
</organism>
<dbReference type="SMART" id="SM00651">
    <property type="entry name" value="Sm"/>
    <property type="match status" value="1"/>
</dbReference>
<evidence type="ECO:0000256" key="1">
    <source>
        <dbReference type="ARBA" id="ARBA00004123"/>
    </source>
</evidence>
<dbReference type="GO" id="GO:0003729">
    <property type="term" value="F:mRNA binding"/>
    <property type="evidence" value="ECO:0007669"/>
    <property type="project" value="TreeGrafter"/>
</dbReference>
<dbReference type="InParanoid" id="A0A507B104"/>
<comment type="similarity">
    <text evidence="2 9">Belongs to the snRNP Sm proteins family.</text>
</comment>
<evidence type="ECO:0000256" key="8">
    <source>
        <dbReference type="ARBA" id="ARBA00023274"/>
    </source>
</evidence>
<dbReference type="AlphaFoldDB" id="A0A507B104"/>
<evidence type="ECO:0000313" key="11">
    <source>
        <dbReference type="EMBL" id="TPX16765.1"/>
    </source>
</evidence>
<gene>
    <name evidence="9" type="primary">LSM8</name>
    <name evidence="11" type="ORF">E0L32_003706</name>
</gene>
<keyword evidence="6 9" id="KW-0508">mRNA splicing</keyword>
<reference evidence="11 12" key="1">
    <citation type="submission" date="2019-06" db="EMBL/GenBank/DDBJ databases">
        <title>Draft genome sequence of the filamentous fungus Phialemoniopsis curvata isolated from diesel fuel.</title>
        <authorList>
            <person name="Varaljay V.A."/>
            <person name="Lyon W.J."/>
            <person name="Crouch A.L."/>
            <person name="Drake C.E."/>
            <person name="Hollomon J.M."/>
            <person name="Nadeau L.J."/>
            <person name="Nunn H.S."/>
            <person name="Stevenson B.S."/>
            <person name="Bojanowski C.L."/>
            <person name="Crookes-Goodson W.J."/>
        </authorList>
    </citation>
    <scope>NUCLEOTIDE SEQUENCE [LARGE SCALE GENOMIC DNA]</scope>
    <source>
        <strain evidence="11 12">D216</strain>
    </source>
</reference>
<dbReference type="EMBL" id="SKBQ01000016">
    <property type="protein sequence ID" value="TPX16765.1"/>
    <property type="molecule type" value="Genomic_DNA"/>
</dbReference>
<comment type="subcellular location">
    <subcellularLocation>
        <location evidence="1 9">Nucleus</location>
    </subcellularLocation>
</comment>
<dbReference type="InterPro" id="IPR034103">
    <property type="entry name" value="Lsm8"/>
</dbReference>
<evidence type="ECO:0000256" key="2">
    <source>
        <dbReference type="ARBA" id="ARBA00006850"/>
    </source>
</evidence>
<keyword evidence="12" id="KW-1185">Reference proteome</keyword>
<dbReference type="CDD" id="cd01727">
    <property type="entry name" value="LSm8"/>
    <property type="match status" value="1"/>
</dbReference>
<comment type="subunit">
    <text evidence="9">LSm subunits form a heteromer with a doughnut shape.</text>
</comment>
<sequence>MSFLNGYIDSSATDLGPCFAFRAEKVLVITADSRTIVGELVSVDNQTNLVLKSAVERVINTPDNPEPSVEVPLGLYLIRGDNVCTVGLVDEKLDAEINWTKVKGEVIGGIKHI</sequence>
<dbReference type="OrthoDB" id="422364at2759"/>
<keyword evidence="7 9" id="KW-0539">Nucleus</keyword>
<comment type="function">
    <text evidence="9">Plays role in pre-mRNA splicing as component of the U4/U6-U5 tri-snRNP complex that is involved in spliceosome assembly, and as component of the precatalytic spliceosome (spliceosome B complex). The heptameric LSM2-8 complex binds specifically to the 3'-terminal U-tract of U6 snRNA.</text>
</comment>
<keyword evidence="8 9" id="KW-0687">Ribonucleoprotein</keyword>
<proteinExistence type="inferred from homology"/>
<evidence type="ECO:0000256" key="9">
    <source>
        <dbReference type="RuleBase" id="RU365048"/>
    </source>
</evidence>
<evidence type="ECO:0000256" key="6">
    <source>
        <dbReference type="ARBA" id="ARBA00023187"/>
    </source>
</evidence>
<dbReference type="SUPFAM" id="SSF50182">
    <property type="entry name" value="Sm-like ribonucleoproteins"/>
    <property type="match status" value="1"/>
</dbReference>
<evidence type="ECO:0000256" key="3">
    <source>
        <dbReference type="ARBA" id="ARBA00022664"/>
    </source>
</evidence>
<evidence type="ECO:0000313" key="12">
    <source>
        <dbReference type="Proteomes" id="UP000319257"/>
    </source>
</evidence>
<dbReference type="InterPro" id="IPR010920">
    <property type="entry name" value="LSM_dom_sf"/>
</dbReference>
<protein>
    <recommendedName>
        <fullName evidence="9">LSM2-LSM8 complex subunit LSM8</fullName>
    </recommendedName>
</protein>
<dbReference type="GO" id="GO:0071011">
    <property type="term" value="C:precatalytic spliceosome"/>
    <property type="evidence" value="ECO:0007669"/>
    <property type="project" value="TreeGrafter"/>
</dbReference>
<evidence type="ECO:0000256" key="7">
    <source>
        <dbReference type="ARBA" id="ARBA00023242"/>
    </source>
</evidence>
<dbReference type="PANTHER" id="PTHR15588:SF9">
    <property type="entry name" value="U6 SNRNA-ASSOCIATED SM-LIKE PROTEIN LSM8"/>
    <property type="match status" value="1"/>
</dbReference>
<dbReference type="GO" id="GO:0005688">
    <property type="term" value="C:U6 snRNP"/>
    <property type="evidence" value="ECO:0007669"/>
    <property type="project" value="UniProtKB-UniRule"/>
</dbReference>
<dbReference type="PANTHER" id="PTHR15588">
    <property type="entry name" value="LSM1"/>
    <property type="match status" value="1"/>
</dbReference>
<dbReference type="InterPro" id="IPR001163">
    <property type="entry name" value="Sm_dom_euk/arc"/>
</dbReference>
<keyword evidence="3 9" id="KW-0507">mRNA processing</keyword>
<evidence type="ECO:0000256" key="5">
    <source>
        <dbReference type="ARBA" id="ARBA00022884"/>
    </source>
</evidence>
<comment type="caution">
    <text evidence="11">The sequence shown here is derived from an EMBL/GenBank/DDBJ whole genome shotgun (WGS) entry which is preliminary data.</text>
</comment>
<dbReference type="Pfam" id="PF01423">
    <property type="entry name" value="LSM"/>
    <property type="match status" value="1"/>
</dbReference>
<dbReference type="InterPro" id="IPR044642">
    <property type="entry name" value="PTHR15588"/>
</dbReference>
<dbReference type="GO" id="GO:0046540">
    <property type="term" value="C:U4/U6 x U5 tri-snRNP complex"/>
    <property type="evidence" value="ECO:0007669"/>
    <property type="project" value="UniProtKB-UniRule"/>
</dbReference>
<dbReference type="Proteomes" id="UP000319257">
    <property type="component" value="Unassembled WGS sequence"/>
</dbReference>
<accession>A0A507B104</accession>
<dbReference type="GO" id="GO:0000398">
    <property type="term" value="P:mRNA splicing, via spliceosome"/>
    <property type="evidence" value="ECO:0007669"/>
    <property type="project" value="UniProtKB-UniRule"/>
</dbReference>